<evidence type="ECO:0000313" key="3">
    <source>
        <dbReference type="Proteomes" id="UP001162164"/>
    </source>
</evidence>
<name>A0ABQ9J0C6_9CUCU</name>
<sequence length="162" mass="18177">MCDLHSDSDDIPSDIEDAARNAVCLLIPEKFKAAYDLVSEKFEKWRKEKKVKHVNEKVLLAYFEDKNLKASTLWTHYSMLRTELSLKKVGLILGIAGACQNDELVNLTVVILRISSATLLEDAGVNIMTIKRHAGWKSTTVAEGYVENSIENKTKIANQVLV</sequence>
<dbReference type="SUPFAM" id="SSF56349">
    <property type="entry name" value="DNA breaking-rejoining enzymes"/>
    <property type="match status" value="1"/>
</dbReference>
<reference evidence="2" key="1">
    <citation type="journal article" date="2023" name="Insect Mol. Biol.">
        <title>Genome sequencing provides insights into the evolution of gene families encoding plant cell wall-degrading enzymes in longhorned beetles.</title>
        <authorList>
            <person name="Shin N.R."/>
            <person name="Okamura Y."/>
            <person name="Kirsch R."/>
            <person name="Pauchet Y."/>
        </authorList>
    </citation>
    <scope>NUCLEOTIDE SEQUENCE</scope>
    <source>
        <strain evidence="2">MMC_N1</strain>
    </source>
</reference>
<protein>
    <submittedName>
        <fullName evidence="2">Uncharacterized protein</fullName>
    </submittedName>
</protein>
<dbReference type="InterPro" id="IPR013762">
    <property type="entry name" value="Integrase-like_cat_sf"/>
</dbReference>
<dbReference type="Proteomes" id="UP001162164">
    <property type="component" value="Unassembled WGS sequence"/>
</dbReference>
<keyword evidence="3" id="KW-1185">Reference proteome</keyword>
<dbReference type="EMBL" id="JAPWTJ010001757">
    <property type="protein sequence ID" value="KAJ8969637.1"/>
    <property type="molecule type" value="Genomic_DNA"/>
</dbReference>
<dbReference type="InterPro" id="IPR011010">
    <property type="entry name" value="DNA_brk_join_enz"/>
</dbReference>
<proteinExistence type="predicted"/>
<feature type="non-terminal residue" evidence="2">
    <location>
        <position position="162"/>
    </location>
</feature>
<gene>
    <name evidence="2" type="ORF">NQ317_000958</name>
</gene>
<accession>A0ABQ9J0C6</accession>
<dbReference type="Gene3D" id="1.10.443.10">
    <property type="entry name" value="Intergrase catalytic core"/>
    <property type="match status" value="1"/>
</dbReference>
<organism evidence="2 3">
    <name type="scientific">Molorchus minor</name>
    <dbReference type="NCBI Taxonomy" id="1323400"/>
    <lineage>
        <taxon>Eukaryota</taxon>
        <taxon>Metazoa</taxon>
        <taxon>Ecdysozoa</taxon>
        <taxon>Arthropoda</taxon>
        <taxon>Hexapoda</taxon>
        <taxon>Insecta</taxon>
        <taxon>Pterygota</taxon>
        <taxon>Neoptera</taxon>
        <taxon>Endopterygota</taxon>
        <taxon>Coleoptera</taxon>
        <taxon>Polyphaga</taxon>
        <taxon>Cucujiformia</taxon>
        <taxon>Chrysomeloidea</taxon>
        <taxon>Cerambycidae</taxon>
        <taxon>Lamiinae</taxon>
        <taxon>Monochamini</taxon>
        <taxon>Molorchus</taxon>
    </lineage>
</organism>
<evidence type="ECO:0000313" key="2">
    <source>
        <dbReference type="EMBL" id="KAJ8969637.1"/>
    </source>
</evidence>
<comment type="caution">
    <text evidence="2">The sequence shown here is derived from an EMBL/GenBank/DDBJ whole genome shotgun (WGS) entry which is preliminary data.</text>
</comment>
<keyword evidence="1" id="KW-0233">DNA recombination</keyword>
<evidence type="ECO:0000256" key="1">
    <source>
        <dbReference type="ARBA" id="ARBA00023172"/>
    </source>
</evidence>